<name>A0A8I6XZM4_HORVV</name>
<reference evidence="3" key="2">
    <citation type="submission" date="2020-10" db="EMBL/GenBank/DDBJ databases">
        <authorList>
            <person name="Scholz U."/>
            <person name="Mascher M."/>
            <person name="Fiebig A."/>
        </authorList>
    </citation>
    <scope>NUCLEOTIDE SEQUENCE [LARGE SCALE GENOMIC DNA]</scope>
    <source>
        <strain evidence="3">cv. Morex</strain>
    </source>
</reference>
<sequence>MKWTLHCCITASPKASSLEEEEEEPAQTCALPVGEEGARDSRPPSTTTRGLPSAAHHAELQQTVCRLSPRPPAFSGPQGWADLPDGLLHSIVARLGSFRDLLGFAAACPSWRGAFSSYPSKSMFRTKLPPLLIQPHVRRLQGPLLPSTDGFHELLTCKVVDPANLNTALHCQIPQGTLENMVCIGSSCGNLIYYCDGYCHIVDVFTGVEVSTPRLPSSAKTWKFWFSGILTAPLASPNSHLLVSTDSSLFDWHVGSNSWSELRYPDLVVVDQIVEFNGQFLLSDGFGSIYALQLAPQLSVQEITTEIQDWSEELDEEGWTERWRLVVCGDMLLMHNANRLHRLDMSTNPAVWIVVEKLHNWALFIGAELKNAPLSCMRPELWGGRSNIKYFASKSQTWTLVGLCGTPDPVQDAPPIEPVVGSTQAVRSSVSPLWLYPSMFYSDSLAE</sequence>
<dbReference type="KEGG" id="hvg:123403501"/>
<reference evidence="3" key="3">
    <citation type="submission" date="2022-01" db="UniProtKB">
        <authorList>
            <consortium name="EnsemblPlants"/>
        </authorList>
    </citation>
    <scope>IDENTIFICATION</scope>
    <source>
        <strain evidence="3">subsp. vulgare</strain>
    </source>
</reference>
<organism evidence="3 4">
    <name type="scientific">Hordeum vulgare subsp. vulgare</name>
    <name type="common">Domesticated barley</name>
    <dbReference type="NCBI Taxonomy" id="112509"/>
    <lineage>
        <taxon>Eukaryota</taxon>
        <taxon>Viridiplantae</taxon>
        <taxon>Streptophyta</taxon>
        <taxon>Embryophyta</taxon>
        <taxon>Tracheophyta</taxon>
        <taxon>Spermatophyta</taxon>
        <taxon>Magnoliopsida</taxon>
        <taxon>Liliopsida</taxon>
        <taxon>Poales</taxon>
        <taxon>Poaceae</taxon>
        <taxon>BOP clade</taxon>
        <taxon>Pooideae</taxon>
        <taxon>Triticodae</taxon>
        <taxon>Triticeae</taxon>
        <taxon>Hordeinae</taxon>
        <taxon>Hordeum</taxon>
    </lineage>
</organism>
<reference evidence="4" key="1">
    <citation type="journal article" date="2012" name="Nature">
        <title>A physical, genetic and functional sequence assembly of the barley genome.</title>
        <authorList>
            <consortium name="The International Barley Genome Sequencing Consortium"/>
            <person name="Mayer K.F."/>
            <person name="Waugh R."/>
            <person name="Brown J.W."/>
            <person name="Schulman A."/>
            <person name="Langridge P."/>
            <person name="Platzer M."/>
            <person name="Fincher G.B."/>
            <person name="Muehlbauer G.J."/>
            <person name="Sato K."/>
            <person name="Close T.J."/>
            <person name="Wise R.P."/>
            <person name="Stein N."/>
        </authorList>
    </citation>
    <scope>NUCLEOTIDE SEQUENCE [LARGE SCALE GENOMIC DNA]</scope>
    <source>
        <strain evidence="4">cv. Morex</strain>
    </source>
</reference>
<dbReference type="InterPro" id="IPR005174">
    <property type="entry name" value="KIB1-4_b-propeller"/>
</dbReference>
<keyword evidence="4" id="KW-1185">Reference proteome</keyword>
<accession>A0A8I6XZM4</accession>
<dbReference type="Proteomes" id="UP000011116">
    <property type="component" value="Chromosome 6H"/>
</dbReference>
<dbReference type="Pfam" id="PF03478">
    <property type="entry name" value="Beta-prop_KIB1-4"/>
    <property type="match status" value="1"/>
</dbReference>
<dbReference type="Gramene" id="HORVU.MOREX.r2.6HG0526240.1">
    <property type="protein sequence ID" value="HORVU.MOREX.r2.6HG0526240.1"/>
    <property type="gene ID" value="HORVU.MOREX.r2.6HG0526240"/>
</dbReference>
<dbReference type="Gramene" id="HORVU.MOREX.r3.6HG0633570.1">
    <property type="protein sequence ID" value="HORVU.MOREX.r3.6HG0633570.1"/>
    <property type="gene ID" value="HORVU.MOREX.r3.6HG0633570"/>
</dbReference>
<dbReference type="InterPro" id="IPR036047">
    <property type="entry name" value="F-box-like_dom_sf"/>
</dbReference>
<dbReference type="GeneID" id="123403501"/>
<dbReference type="EnsemblPlants" id="HORVU.MOREX.r3.6HG0633570.1">
    <property type="protein sequence ID" value="HORVU.MOREX.r3.6HG0633570.1"/>
    <property type="gene ID" value="HORVU.MOREX.r3.6HG0633570"/>
</dbReference>
<dbReference type="PANTHER" id="PTHR33800:SF18">
    <property type="entry name" value="F-BOX DOMAIN-CONTAINING PROTEIN"/>
    <property type="match status" value="1"/>
</dbReference>
<dbReference type="AlphaFoldDB" id="A0A8I6XZM4"/>
<proteinExistence type="predicted"/>
<evidence type="ECO:0000313" key="3">
    <source>
        <dbReference type="EnsemblPlants" id="HORVU.MOREX.r3.6HG0633570.1"/>
    </source>
</evidence>
<feature type="region of interest" description="Disordered" evidence="1">
    <location>
        <begin position="14"/>
        <end position="55"/>
    </location>
</feature>
<dbReference type="Gene3D" id="1.20.1280.50">
    <property type="match status" value="1"/>
</dbReference>
<dbReference type="PANTHER" id="PTHR33800">
    <property type="entry name" value="OS06G0113600 PROTEIN"/>
    <property type="match status" value="1"/>
</dbReference>
<protein>
    <recommendedName>
        <fullName evidence="2">KIB1-4 beta-propeller domain-containing protein</fullName>
    </recommendedName>
</protein>
<evidence type="ECO:0000259" key="2">
    <source>
        <dbReference type="Pfam" id="PF03478"/>
    </source>
</evidence>
<evidence type="ECO:0000313" key="4">
    <source>
        <dbReference type="Proteomes" id="UP000011116"/>
    </source>
</evidence>
<evidence type="ECO:0000256" key="1">
    <source>
        <dbReference type="SAM" id="MobiDB-lite"/>
    </source>
</evidence>
<feature type="domain" description="KIB1-4 beta-propeller" evidence="2">
    <location>
        <begin position="168"/>
        <end position="392"/>
    </location>
</feature>
<dbReference type="OrthoDB" id="691546at2759"/>
<gene>
    <name evidence="3" type="primary">LOC123403501</name>
</gene>
<dbReference type="RefSeq" id="XP_044953365.1">
    <property type="nucleotide sequence ID" value="XM_045097430.1"/>
</dbReference>
<dbReference type="SUPFAM" id="SSF81383">
    <property type="entry name" value="F-box domain"/>
    <property type="match status" value="1"/>
</dbReference>